<dbReference type="InterPro" id="IPR036735">
    <property type="entry name" value="NGN_dom_sf"/>
</dbReference>
<keyword evidence="6" id="KW-1185">Reference proteome</keyword>
<organism evidence="5 6">
    <name type="scientific">Micavibrio aeruginosavorus (strain ARL-13)</name>
    <dbReference type="NCBI Taxonomy" id="856793"/>
    <lineage>
        <taxon>Bacteria</taxon>
        <taxon>Pseudomonadati</taxon>
        <taxon>Bdellovibrionota</taxon>
        <taxon>Bdellovibrionia</taxon>
        <taxon>Bdellovibrionales</taxon>
        <taxon>Pseudobdellovibrionaceae</taxon>
        <taxon>Micavibrio</taxon>
    </lineage>
</organism>
<dbReference type="OrthoDB" id="9787731at2"/>
<dbReference type="EMBL" id="CP002382">
    <property type="protein sequence ID" value="AEP09335.1"/>
    <property type="molecule type" value="Genomic_DNA"/>
</dbReference>
<dbReference type="CDD" id="cd09892">
    <property type="entry name" value="NGN_SP_RfaH"/>
    <property type="match status" value="1"/>
</dbReference>
<reference evidence="5 6" key="1">
    <citation type="journal article" date="2011" name="BMC Genomics">
        <title>Genomic insights into an obligate epibiotic bacterial predator: Micavibrio aeruginosavorus ARL-13.</title>
        <authorList>
            <person name="Wang Z."/>
            <person name="Kadouri D."/>
            <person name="Wu M."/>
        </authorList>
    </citation>
    <scope>NUCLEOTIDE SEQUENCE [LARGE SCALE GENOMIC DNA]</scope>
    <source>
        <strain evidence="5 6">ARL-13</strain>
    </source>
</reference>
<dbReference type="GO" id="GO:0031564">
    <property type="term" value="P:transcription antitermination"/>
    <property type="evidence" value="ECO:0007669"/>
    <property type="project" value="UniProtKB-KW"/>
</dbReference>
<feature type="domain" description="NusG-like N-terminal" evidence="4">
    <location>
        <begin position="1"/>
        <end position="100"/>
    </location>
</feature>
<proteinExistence type="predicted"/>
<evidence type="ECO:0000256" key="2">
    <source>
        <dbReference type="ARBA" id="ARBA00023015"/>
    </source>
</evidence>
<evidence type="ECO:0000313" key="6">
    <source>
        <dbReference type="Proteomes" id="UP000009286"/>
    </source>
</evidence>
<evidence type="ECO:0000256" key="1">
    <source>
        <dbReference type="ARBA" id="ARBA00022814"/>
    </source>
</evidence>
<keyword evidence="3" id="KW-0804">Transcription</keyword>
<dbReference type="KEGG" id="mai:MICA_1005"/>
<dbReference type="Pfam" id="PF02357">
    <property type="entry name" value="NusG"/>
    <property type="match status" value="1"/>
</dbReference>
<dbReference type="RefSeq" id="WP_014102558.1">
    <property type="nucleotide sequence ID" value="NC_016026.1"/>
</dbReference>
<protein>
    <submittedName>
        <fullName evidence="5">Transcription termination factor nusG family protein</fullName>
    </submittedName>
</protein>
<dbReference type="eggNOG" id="COG0250">
    <property type="taxonomic scope" value="Bacteria"/>
</dbReference>
<dbReference type="SUPFAM" id="SSF82679">
    <property type="entry name" value="N-utilization substance G protein NusG, N-terminal domain"/>
    <property type="match status" value="1"/>
</dbReference>
<dbReference type="CDD" id="cd06091">
    <property type="entry name" value="KOW_NusG"/>
    <property type="match status" value="1"/>
</dbReference>
<dbReference type="SUPFAM" id="SSF50104">
    <property type="entry name" value="Translation proteins SH3-like domain"/>
    <property type="match status" value="1"/>
</dbReference>
<dbReference type="AlphaFoldDB" id="G2KLV6"/>
<dbReference type="Proteomes" id="UP000009286">
    <property type="component" value="Chromosome"/>
</dbReference>
<dbReference type="InterPro" id="IPR043425">
    <property type="entry name" value="NusG-like"/>
</dbReference>
<evidence type="ECO:0000259" key="4">
    <source>
        <dbReference type="SMART" id="SM00738"/>
    </source>
</evidence>
<dbReference type="SMART" id="SM00738">
    <property type="entry name" value="NGN"/>
    <property type="match status" value="1"/>
</dbReference>
<accession>G2KLV6</accession>
<dbReference type="HOGENOM" id="CLU_067287_5_0_5"/>
<sequence length="167" mass="19383">MTNWFVIQTQPNQEFRAETHLRRQGYDVWLPCIKKIRRHARRVENVQRPLFPGYMFVRMNIDEQPWRAINGTFGVRNILCQNNKPQIIERGFIDALRARTDDDGCTIPVDDGMREGGNVRIAHGPFEDCIGTILKIADRDRIMLMLQILGREVRAIVSRHEVVSADA</sequence>
<dbReference type="STRING" id="856793.MICA_1005"/>
<dbReference type="PANTHER" id="PTHR30265:SF4">
    <property type="entry name" value="KOW MOTIF FAMILY PROTEIN, EXPRESSED"/>
    <property type="match status" value="1"/>
</dbReference>
<evidence type="ECO:0000313" key="5">
    <source>
        <dbReference type="EMBL" id="AEP09335.1"/>
    </source>
</evidence>
<name>G2KLV6_MICAA</name>
<keyword evidence="1" id="KW-0889">Transcription antitermination</keyword>
<evidence type="ECO:0000256" key="3">
    <source>
        <dbReference type="ARBA" id="ARBA00023163"/>
    </source>
</evidence>
<dbReference type="GO" id="GO:0006354">
    <property type="term" value="P:DNA-templated transcription elongation"/>
    <property type="evidence" value="ECO:0007669"/>
    <property type="project" value="InterPro"/>
</dbReference>
<dbReference type="InterPro" id="IPR006645">
    <property type="entry name" value="NGN-like_dom"/>
</dbReference>
<gene>
    <name evidence="5" type="ordered locus">MICA_1005</name>
</gene>
<dbReference type="Gene3D" id="3.30.70.940">
    <property type="entry name" value="NusG, N-terminal domain"/>
    <property type="match status" value="1"/>
</dbReference>
<dbReference type="PANTHER" id="PTHR30265">
    <property type="entry name" value="RHO-INTERACTING TRANSCRIPTION TERMINATION FACTOR NUSG"/>
    <property type="match status" value="1"/>
</dbReference>
<keyword evidence="2" id="KW-0805">Transcription regulation</keyword>
<dbReference type="InterPro" id="IPR008991">
    <property type="entry name" value="Translation_prot_SH3-like_sf"/>
</dbReference>